<dbReference type="PROSITE" id="PS50142">
    <property type="entry name" value="RNASE_3_2"/>
    <property type="match status" value="1"/>
</dbReference>
<evidence type="ECO:0000313" key="3">
    <source>
        <dbReference type="EMBL" id="KAK9108006.1"/>
    </source>
</evidence>
<comment type="caution">
    <text evidence="3">The sequence shown here is derived from an EMBL/GenBank/DDBJ whole genome shotgun (WGS) entry which is preliminary data.</text>
</comment>
<evidence type="ECO:0000256" key="1">
    <source>
        <dbReference type="SAM" id="SignalP"/>
    </source>
</evidence>
<feature type="chain" id="PRO_5042848525" description="RNase III domain-containing protein" evidence="1">
    <location>
        <begin position="28"/>
        <end position="178"/>
    </location>
</feature>
<proteinExistence type="predicted"/>
<keyword evidence="1" id="KW-0732">Signal</keyword>
<dbReference type="Proteomes" id="UP001420932">
    <property type="component" value="Unassembled WGS sequence"/>
</dbReference>
<dbReference type="EMBL" id="JBBNAF010000010">
    <property type="protein sequence ID" value="KAK9108006.1"/>
    <property type="molecule type" value="Genomic_DNA"/>
</dbReference>
<evidence type="ECO:0000313" key="4">
    <source>
        <dbReference type="Proteomes" id="UP001420932"/>
    </source>
</evidence>
<dbReference type="GO" id="GO:0006396">
    <property type="term" value="P:RNA processing"/>
    <property type="evidence" value="ECO:0007669"/>
    <property type="project" value="InterPro"/>
</dbReference>
<feature type="signal peptide" evidence="1">
    <location>
        <begin position="1"/>
        <end position="27"/>
    </location>
</feature>
<name>A0AAP0FA30_9MAGN</name>
<sequence length="178" mass="18880">MKLSSLLFLFSLASLTSLCFLALQAHGGPSPFDLALQALQDKIEYKFVNIDLLRRALTHSSYSRANNRALSVFGSNLLATFASLNCLDNDIDVSPLNLGRAIANATDVRRCAAAGLSLGLDMVIRVVATAEISPKSPSIVCGAFRAVLGAVALDSGKLDRAAEVFSTLSSKRSEFLSA</sequence>
<dbReference type="Pfam" id="PF14622">
    <property type="entry name" value="Ribonucleas_3_3"/>
    <property type="match status" value="1"/>
</dbReference>
<feature type="domain" description="RNase III" evidence="2">
    <location>
        <begin position="36"/>
        <end position="156"/>
    </location>
</feature>
<dbReference type="InterPro" id="IPR036389">
    <property type="entry name" value="RNase_III_sf"/>
</dbReference>
<dbReference type="SMART" id="SM00535">
    <property type="entry name" value="RIBOc"/>
    <property type="match status" value="1"/>
</dbReference>
<dbReference type="GO" id="GO:0004525">
    <property type="term" value="F:ribonuclease III activity"/>
    <property type="evidence" value="ECO:0007669"/>
    <property type="project" value="InterPro"/>
</dbReference>
<dbReference type="SUPFAM" id="SSF69065">
    <property type="entry name" value="RNase III domain-like"/>
    <property type="match status" value="1"/>
</dbReference>
<accession>A0AAP0FA30</accession>
<reference evidence="3 4" key="1">
    <citation type="submission" date="2024-01" db="EMBL/GenBank/DDBJ databases">
        <title>Genome assemblies of Stephania.</title>
        <authorList>
            <person name="Yang L."/>
        </authorList>
    </citation>
    <scope>NUCLEOTIDE SEQUENCE [LARGE SCALE GENOMIC DNA]</scope>
    <source>
        <strain evidence="3">YNDBR</strain>
        <tissue evidence="3">Leaf</tissue>
    </source>
</reference>
<dbReference type="Gene3D" id="1.10.1520.10">
    <property type="entry name" value="Ribonuclease III domain"/>
    <property type="match status" value="1"/>
</dbReference>
<evidence type="ECO:0000259" key="2">
    <source>
        <dbReference type="PROSITE" id="PS50142"/>
    </source>
</evidence>
<dbReference type="InterPro" id="IPR000999">
    <property type="entry name" value="RNase_III_dom"/>
</dbReference>
<keyword evidence="4" id="KW-1185">Reference proteome</keyword>
<gene>
    <name evidence="3" type="ORF">Syun_024017</name>
</gene>
<dbReference type="AlphaFoldDB" id="A0AAP0FA30"/>
<protein>
    <recommendedName>
        <fullName evidence="2">RNase III domain-containing protein</fullName>
    </recommendedName>
</protein>
<organism evidence="3 4">
    <name type="scientific">Stephania yunnanensis</name>
    <dbReference type="NCBI Taxonomy" id="152371"/>
    <lineage>
        <taxon>Eukaryota</taxon>
        <taxon>Viridiplantae</taxon>
        <taxon>Streptophyta</taxon>
        <taxon>Embryophyta</taxon>
        <taxon>Tracheophyta</taxon>
        <taxon>Spermatophyta</taxon>
        <taxon>Magnoliopsida</taxon>
        <taxon>Ranunculales</taxon>
        <taxon>Menispermaceae</taxon>
        <taxon>Menispermoideae</taxon>
        <taxon>Cissampelideae</taxon>
        <taxon>Stephania</taxon>
    </lineage>
</organism>